<feature type="transmembrane region" description="Helical" evidence="1">
    <location>
        <begin position="44"/>
        <end position="63"/>
    </location>
</feature>
<evidence type="ECO:0000256" key="1">
    <source>
        <dbReference type="SAM" id="Phobius"/>
    </source>
</evidence>
<dbReference type="RefSeq" id="WP_193931194.1">
    <property type="nucleotide sequence ID" value="NZ_CAWPMZ010000008.1"/>
</dbReference>
<keyword evidence="1" id="KW-0472">Membrane</keyword>
<accession>A0ABR9UNY3</accession>
<keyword evidence="3" id="KW-1185">Reference proteome</keyword>
<comment type="caution">
    <text evidence="2">The sequence shown here is derived from an EMBL/GenBank/DDBJ whole genome shotgun (WGS) entry which is preliminary data.</text>
</comment>
<name>A0ABR9UNY3_9CHRO</name>
<evidence type="ECO:0000313" key="3">
    <source>
        <dbReference type="Proteomes" id="UP000651156"/>
    </source>
</evidence>
<protein>
    <submittedName>
        <fullName evidence="2">Uncharacterized protein</fullName>
    </submittedName>
</protein>
<feature type="transmembrane region" description="Helical" evidence="1">
    <location>
        <begin position="21"/>
        <end position="38"/>
    </location>
</feature>
<reference evidence="2 3" key="1">
    <citation type="submission" date="2020-10" db="EMBL/GenBank/DDBJ databases">
        <authorList>
            <person name="Castelo-Branco R."/>
            <person name="Eusebio N."/>
            <person name="Adriana R."/>
            <person name="Vieira A."/>
            <person name="Brugerolle De Fraissinette N."/>
            <person name="Rezende De Castro R."/>
            <person name="Schneider M.P."/>
            <person name="Vasconcelos V."/>
            <person name="Leao P.N."/>
        </authorList>
    </citation>
    <scope>NUCLEOTIDE SEQUENCE [LARGE SCALE GENOMIC DNA]</scope>
    <source>
        <strain evidence="2 3">LEGE 06123</strain>
    </source>
</reference>
<proteinExistence type="predicted"/>
<gene>
    <name evidence="2" type="ORF">IQ230_06305</name>
</gene>
<sequence length="100" mass="11576">MAIWRFWLNTLILSSQYNPPRFVELIMLWIALILLTVWSLVPFWPYLVLSLSFVIGSSISILIREAIAPSPYIRATQVTAVLMLIISIYGLADVIQYFNW</sequence>
<keyword evidence="1" id="KW-0812">Transmembrane</keyword>
<dbReference type="EMBL" id="JADEWN010000010">
    <property type="protein sequence ID" value="MBE9189981.1"/>
    <property type="molecule type" value="Genomic_DNA"/>
</dbReference>
<dbReference type="Proteomes" id="UP000651156">
    <property type="component" value="Unassembled WGS sequence"/>
</dbReference>
<keyword evidence="1" id="KW-1133">Transmembrane helix</keyword>
<feature type="transmembrane region" description="Helical" evidence="1">
    <location>
        <begin position="75"/>
        <end position="98"/>
    </location>
</feature>
<evidence type="ECO:0000313" key="2">
    <source>
        <dbReference type="EMBL" id="MBE9189981.1"/>
    </source>
</evidence>
<organism evidence="2 3">
    <name type="scientific">Gloeocapsopsis crepidinum LEGE 06123</name>
    <dbReference type="NCBI Taxonomy" id="588587"/>
    <lineage>
        <taxon>Bacteria</taxon>
        <taxon>Bacillati</taxon>
        <taxon>Cyanobacteriota</taxon>
        <taxon>Cyanophyceae</taxon>
        <taxon>Oscillatoriophycideae</taxon>
        <taxon>Chroococcales</taxon>
        <taxon>Chroococcaceae</taxon>
        <taxon>Gloeocapsopsis</taxon>
    </lineage>
</organism>